<reference evidence="1 2" key="1">
    <citation type="journal article" date="2003" name="Nature">
        <title>The genome sequence of Bacillus anthracis Ames and comparison to closely related bacteria.</title>
        <authorList>
            <person name="Read T.D."/>
            <person name="Peterson S.N."/>
            <person name="Tourasse N."/>
            <person name="Baillie L.W."/>
            <person name="Paulsen I.T."/>
            <person name="Nelson K.E."/>
            <person name="Tettelin H."/>
            <person name="Fouts D.E."/>
            <person name="Eisen J.A."/>
            <person name="Gill S.R."/>
            <person name="Holtzapple E.K."/>
            <person name="Okstad O.A."/>
            <person name="Helgason E."/>
            <person name="Rilstone J."/>
            <person name="Wu M."/>
            <person name="Kolonay J.F."/>
            <person name="Beanan M.J."/>
            <person name="Dodson R.J."/>
            <person name="Brinkac L.M."/>
            <person name="Gwinn M."/>
            <person name="DeBoy R.T."/>
            <person name="Madpu R."/>
            <person name="Daugherty S.C."/>
            <person name="Durkin A.S."/>
            <person name="Haft D.H."/>
            <person name="Nelson W.C."/>
            <person name="Peterson J.D."/>
            <person name="Pop M."/>
            <person name="Khouri H.M."/>
            <person name="Radune D."/>
            <person name="Benton J.L."/>
            <person name="Mahamoud Y."/>
            <person name="Jiang L."/>
            <person name="Hance I.R."/>
            <person name="Weidman J.F."/>
            <person name="Berry K.J."/>
            <person name="Plaut R.D."/>
            <person name="Wolf A.M."/>
            <person name="Watkins K.L."/>
            <person name="Nierman W.C."/>
            <person name="Hazen A."/>
            <person name="Cline R."/>
            <person name="Redmond C."/>
            <person name="Thwaite J.E."/>
            <person name="White O."/>
            <person name="Salzberg S.L."/>
            <person name="Thomason B."/>
            <person name="Friedlander A.M."/>
            <person name="Koehler T.M."/>
            <person name="Hanna P.C."/>
            <person name="Kolsto A.B."/>
            <person name="Fraser C.M."/>
        </authorList>
    </citation>
    <scope>NUCLEOTIDE SEQUENCE [LARGE SCALE GENOMIC DNA]</scope>
    <source>
        <strain evidence="2">Ames / isolate Porton</strain>
    </source>
</reference>
<protein>
    <submittedName>
        <fullName evidence="1">Uncharacterized protein</fullName>
    </submittedName>
</protein>
<name>A0A2P0HBB8_BACAN</name>
<organism evidence="1 2">
    <name type="scientific">Bacillus anthracis</name>
    <name type="common">anthrax bacterium</name>
    <dbReference type="NCBI Taxonomy" id="1392"/>
    <lineage>
        <taxon>Bacteria</taxon>
        <taxon>Bacillati</taxon>
        <taxon>Bacillota</taxon>
        <taxon>Bacilli</taxon>
        <taxon>Bacillales</taxon>
        <taxon>Bacillaceae</taxon>
        <taxon>Bacillus</taxon>
        <taxon>Bacillus cereus group</taxon>
    </lineage>
</organism>
<sequence length="74" mass="8106">MDLPACDAEANWVAFQISCANVSSLDSQARALYIVALMENSWSSETAGFGSFGSCGSSGRWARRPAHIYFTYFQ</sequence>
<accession>A0A2P0HBB8</accession>
<proteinExistence type="predicted"/>
<evidence type="ECO:0000313" key="1">
    <source>
        <dbReference type="EMBL" id="AAP25219.1"/>
    </source>
</evidence>
<gene>
    <name evidence="1" type="ordered locus">BA_1261</name>
</gene>
<dbReference type="KEGG" id="ban:BA_1261"/>
<dbReference type="EMBL" id="AE016879">
    <property type="protein sequence ID" value="AAP25219.1"/>
    <property type="molecule type" value="Genomic_DNA"/>
</dbReference>
<dbReference type="AlphaFoldDB" id="A0A2P0HBB8"/>
<dbReference type="Proteomes" id="UP000000427">
    <property type="component" value="Chromosome"/>
</dbReference>
<evidence type="ECO:0000313" key="2">
    <source>
        <dbReference type="Proteomes" id="UP000000427"/>
    </source>
</evidence>